<dbReference type="Pfam" id="PF05592">
    <property type="entry name" value="Bac_rhamnosid"/>
    <property type="match status" value="1"/>
</dbReference>
<dbReference type="Pfam" id="PF17389">
    <property type="entry name" value="Bac_rhamnosid6H"/>
    <property type="match status" value="1"/>
</dbReference>
<dbReference type="PIRSF" id="PIRSF010631">
    <property type="entry name" value="A-rhamnsds"/>
    <property type="match status" value="1"/>
</dbReference>
<reference evidence="8" key="1">
    <citation type="submission" date="2020-10" db="EMBL/GenBank/DDBJ databases">
        <authorList>
            <person name="Lu T."/>
            <person name="Wang Q."/>
            <person name="Han X."/>
        </authorList>
    </citation>
    <scope>NUCLEOTIDE SEQUENCE</scope>
    <source>
        <strain evidence="8">WQ 366</strain>
    </source>
</reference>
<feature type="domain" description="Alpha-L-rhamnosidase C-terminal" evidence="7">
    <location>
        <begin position="804"/>
        <end position="877"/>
    </location>
</feature>
<dbReference type="Proteomes" id="UP001165302">
    <property type="component" value="Unassembled WGS sequence"/>
</dbReference>
<dbReference type="SUPFAM" id="SSF48208">
    <property type="entry name" value="Six-hairpin glycosidases"/>
    <property type="match status" value="1"/>
</dbReference>
<sequence length="913" mass="104343">MKLKIGIIWIILCNVFIAKSQSITVHDLRCELIENPISIDIENPRLSWKILGQQRGVVQESYHVLVASSLELLNRNIGDLWDSKNISSRNSISVYYAGEKLRSRKQVFWKVKIKTNFGESGWSEPANWTVGLLIYKDWYNRWIGFDGYLSSDNQTEGKLAARYFRKEFQTSKKVKKAVAYIMGLGLYEMYINGNKIGDQVLAPTPTDYSQNIKYNAFDVTSNLQQGDNAIGVVLGNGRFYAMRQSKPYKVKSFGFPKMQMQIFVTYEDGSTQVIRSDDSWKGTTDGPITANNEYDGEEYDARKELVGWTRVGYDDSKWSKALYVQQPSGKYEAQINSFMKVMQDIKPVQIIQKEKGRFIVDFGQNFSGWVKFKVTGNAGEQVKLKFAESLQDNGELFLDNLRDAKSTDTYILKGGSVEEWEPTFTYHGFRYVEFTNYSGLVDPKNFVGRFVYDDLATIGSFQSSNSILNKIYQNAWWGTASNYKGMPIDCPQRNERQPWLGDRTVTAYGESFMFDNLNFYNKWLEDIRLSQTADGSISDVAPAFWRYYSDNISWPGTYLVVADMLYEQSNDLRILSHHYSAMRKWMNYMYSNYTNEKGIISKDSYGDWCFPPESIEAGRGKIADKKYPSPLISTAYYYHLLGLMEKFSKLTGNHQDTQNFSARAEKIKNAFNSVFYNEKGFYGDNKLTENILAVNFGLVEAKNRGSVINNMINTIKVVHSGHLSTGVVGVQWLMRTLTDIGQADLAYELATKKTYPSWGYMIENGATTIWELWNGNSAHPKMNSQNHVMMLGDLMVWYYENLAGIKSKENAFQTIEMKPELVGDLNFVNATYQSLYGQIDSKWKKTKNDFQWEIAIPVNATAVIYIPTSSVASIYESGKSLKDAKGLKVLEDVKEGRVKVEVVSGNYLFKSKI</sequence>
<dbReference type="InterPro" id="IPR012341">
    <property type="entry name" value="6hp_glycosidase-like_sf"/>
</dbReference>
<organism evidence="8 9">
    <name type="scientific">Sphingobacterium bovistauri</name>
    <dbReference type="NCBI Taxonomy" id="2781959"/>
    <lineage>
        <taxon>Bacteria</taxon>
        <taxon>Pseudomonadati</taxon>
        <taxon>Bacteroidota</taxon>
        <taxon>Sphingobacteriia</taxon>
        <taxon>Sphingobacteriales</taxon>
        <taxon>Sphingobacteriaceae</taxon>
        <taxon>Sphingobacterium</taxon>
    </lineage>
</organism>
<dbReference type="EC" id="3.2.1.40" evidence="2"/>
<dbReference type="Gene3D" id="2.60.120.260">
    <property type="entry name" value="Galactose-binding domain-like"/>
    <property type="match status" value="2"/>
</dbReference>
<dbReference type="Gene3D" id="2.60.40.10">
    <property type="entry name" value="Immunoglobulins"/>
    <property type="match status" value="1"/>
</dbReference>
<dbReference type="Gene3D" id="1.50.10.10">
    <property type="match status" value="1"/>
</dbReference>
<evidence type="ECO:0000256" key="1">
    <source>
        <dbReference type="ARBA" id="ARBA00001445"/>
    </source>
</evidence>
<name>A0ABS7Z7M4_9SPHI</name>
<gene>
    <name evidence="8" type="ORF">IPZ78_06015</name>
</gene>
<dbReference type="InterPro" id="IPR035396">
    <property type="entry name" value="Bac_rhamnosid6H"/>
</dbReference>
<dbReference type="Pfam" id="PF25788">
    <property type="entry name" value="Ig_Rha78A_N"/>
    <property type="match status" value="1"/>
</dbReference>
<dbReference type="InterPro" id="IPR008902">
    <property type="entry name" value="Rhamnosid_concanavalin"/>
</dbReference>
<dbReference type="GO" id="GO:0016787">
    <property type="term" value="F:hydrolase activity"/>
    <property type="evidence" value="ECO:0007669"/>
    <property type="project" value="UniProtKB-KW"/>
</dbReference>
<dbReference type="InterPro" id="IPR013783">
    <property type="entry name" value="Ig-like_fold"/>
</dbReference>
<evidence type="ECO:0000259" key="4">
    <source>
        <dbReference type="Pfam" id="PF05592"/>
    </source>
</evidence>
<evidence type="ECO:0000313" key="9">
    <source>
        <dbReference type="Proteomes" id="UP001165302"/>
    </source>
</evidence>
<dbReference type="InterPro" id="IPR035398">
    <property type="entry name" value="Bac_rhamnosid_C"/>
</dbReference>
<feature type="domain" description="Bacterial alpha-L-rhamnosidase N-terminal" evidence="5">
    <location>
        <begin position="172"/>
        <end position="342"/>
    </location>
</feature>
<feature type="domain" description="Alpha-L-rhamnosidase concanavalin-like" evidence="4">
    <location>
        <begin position="352"/>
        <end position="452"/>
    </location>
</feature>
<keyword evidence="3 8" id="KW-0378">Hydrolase</keyword>
<evidence type="ECO:0000259" key="7">
    <source>
        <dbReference type="Pfam" id="PF17390"/>
    </source>
</evidence>
<comment type="catalytic activity">
    <reaction evidence="1">
        <text>Hydrolysis of terminal non-reducing alpha-L-rhamnose residues in alpha-L-rhamnosides.</text>
        <dbReference type="EC" id="3.2.1.40"/>
    </reaction>
</comment>
<dbReference type="Gene3D" id="2.60.420.10">
    <property type="entry name" value="Maltose phosphorylase, domain 3"/>
    <property type="match status" value="1"/>
</dbReference>
<proteinExistence type="predicted"/>
<dbReference type="RefSeq" id="WP_225552096.1">
    <property type="nucleotide sequence ID" value="NZ_JADEYP010000008.1"/>
</dbReference>
<evidence type="ECO:0000313" key="8">
    <source>
        <dbReference type="EMBL" id="MCA5004709.1"/>
    </source>
</evidence>
<evidence type="ECO:0000259" key="6">
    <source>
        <dbReference type="Pfam" id="PF17389"/>
    </source>
</evidence>
<dbReference type="EMBL" id="JADEYP010000008">
    <property type="protein sequence ID" value="MCA5004709.1"/>
    <property type="molecule type" value="Genomic_DNA"/>
</dbReference>
<evidence type="ECO:0000256" key="3">
    <source>
        <dbReference type="ARBA" id="ARBA00022801"/>
    </source>
</evidence>
<dbReference type="InterPro" id="IPR016007">
    <property type="entry name" value="Alpha_rhamnosid"/>
</dbReference>
<feature type="domain" description="Alpha-L-rhamnosidase six-hairpin glycosidase" evidence="6">
    <location>
        <begin position="458"/>
        <end position="802"/>
    </location>
</feature>
<keyword evidence="9" id="KW-1185">Reference proteome</keyword>
<evidence type="ECO:0000256" key="2">
    <source>
        <dbReference type="ARBA" id="ARBA00012652"/>
    </source>
</evidence>
<comment type="caution">
    <text evidence="8">The sequence shown here is derived from an EMBL/GenBank/DDBJ whole genome shotgun (WGS) entry which is preliminary data.</text>
</comment>
<dbReference type="Pfam" id="PF08531">
    <property type="entry name" value="Bac_rhamnosid_N"/>
    <property type="match status" value="1"/>
</dbReference>
<dbReference type="InterPro" id="IPR013737">
    <property type="entry name" value="Bac_rhamnosid_N"/>
</dbReference>
<protein>
    <recommendedName>
        <fullName evidence="2">alpha-L-rhamnosidase</fullName>
        <ecNumber evidence="2">3.2.1.40</ecNumber>
    </recommendedName>
</protein>
<dbReference type="Pfam" id="PF17390">
    <property type="entry name" value="Bac_rhamnosid_C"/>
    <property type="match status" value="1"/>
</dbReference>
<dbReference type="InterPro" id="IPR008928">
    <property type="entry name" value="6-hairpin_glycosidase_sf"/>
</dbReference>
<dbReference type="PANTHER" id="PTHR33307:SF6">
    <property type="entry name" value="ALPHA-RHAMNOSIDASE (EUROFUNG)-RELATED"/>
    <property type="match status" value="1"/>
</dbReference>
<dbReference type="PANTHER" id="PTHR33307">
    <property type="entry name" value="ALPHA-RHAMNOSIDASE (EUROFUNG)"/>
    <property type="match status" value="1"/>
</dbReference>
<accession>A0ABS7Z7M4</accession>
<evidence type="ECO:0000259" key="5">
    <source>
        <dbReference type="Pfam" id="PF08531"/>
    </source>
</evidence>